<dbReference type="SUPFAM" id="SSF48452">
    <property type="entry name" value="TPR-like"/>
    <property type="match status" value="1"/>
</dbReference>
<evidence type="ECO:0000259" key="2">
    <source>
        <dbReference type="PROSITE" id="PS50280"/>
    </source>
</evidence>
<dbReference type="InterPro" id="IPR011990">
    <property type="entry name" value="TPR-like_helical_dom_sf"/>
</dbReference>
<dbReference type="STRING" id="1890364.A0A2P6NSB9"/>
<dbReference type="Gene3D" id="1.25.40.10">
    <property type="entry name" value="Tetratricopeptide repeat domain"/>
    <property type="match status" value="1"/>
</dbReference>
<dbReference type="PANTHER" id="PTHR47643:SF2">
    <property type="entry name" value="TPR DOMAIN PROTEIN (AFU_ORTHOLOGUE AFUA_5G12710)"/>
    <property type="match status" value="1"/>
</dbReference>
<keyword evidence="4" id="KW-1185">Reference proteome</keyword>
<dbReference type="Gene3D" id="2.170.270.10">
    <property type="entry name" value="SET domain"/>
    <property type="match status" value="1"/>
</dbReference>
<dbReference type="InterPro" id="IPR046341">
    <property type="entry name" value="SET_dom_sf"/>
</dbReference>
<name>A0A2P6NSB9_9EUKA</name>
<evidence type="ECO:0000313" key="4">
    <source>
        <dbReference type="Proteomes" id="UP000241769"/>
    </source>
</evidence>
<dbReference type="CDD" id="cd20071">
    <property type="entry name" value="SET_SMYD"/>
    <property type="match status" value="1"/>
</dbReference>
<comment type="caution">
    <text evidence="3">The sequence shown here is derived from an EMBL/GenBank/DDBJ whole genome shotgun (WGS) entry which is preliminary data.</text>
</comment>
<sequence>MEELNRLLQSLPTSQREEISRHISSGNLNEVKRLLTSASQPDESTKADLEQQLTATKSRYESEKMKPAEPLYQPHSPSEIVRGHELERKKSEGDEKGDGHLVLTTFCGEQKAYSTCDVSQLKRSESRRHTVGMTAAVLDPQGDAIMLSIYNYPILPASLGRPKLSDIDEVFPLNTIMMIKEPFCRYGMMGQTATVRVDSPTDIILLQCDDDSIRQIQWRETSGKMWHPEKFKYSAEEYKNRGNKSYLGAVRWYSLGITLYGSTLDTLLLFLNRSQVFLKLERYNSALRDIDTVMTLLDYPHVKDESLTSLTKCLYRKACSLYGLRRWREAMETYGELEKLSQEDSRKGVRQCEARLRETTGQYDIMHMYAKTKENPDVRLDVADYVGPVTVENLSHKGEGRGVITTRDVTAGELLLASRAVCVAYPSDNLNISIRSFNFLNNLMDRTTDVLARNFLVYQLVDQPESIPMVTHLYAGPNRPTLPTYDFLGMRNTVGPHIDPERLDLVTTYNAFKLEPIHSKEKREESATGLFDKGSLFNHSCCPNAEWICFGDVQMIRATSDVPAGSEVYIRYVPADDYVSRTSNLEKYLTPLTCNCPLCIEDRRDGQNNLKKRMDLISGEEKLFRVGQIDPSTSLKVIRQTITAVERHGRELKDTYQKHREEKPDLFMTCIRLAFLYGVLFAVTGDIENVKKSLEHMLEALNHVGTKWGEKRGGRKSIITVVPRHHQDNAINNMIQISASYRTLGDADKAEDWWKAAAHTSDIVRGGGIPLFKAQHERVLSELDVMHYVK</sequence>
<dbReference type="InterPro" id="IPR053209">
    <property type="entry name" value="Gramillin-biosynth_MTr"/>
</dbReference>
<dbReference type="PANTHER" id="PTHR47643">
    <property type="entry name" value="TPR DOMAIN PROTEIN (AFU_ORTHOLOGUE AFUA_5G12710)"/>
    <property type="match status" value="1"/>
</dbReference>
<protein>
    <recommendedName>
        <fullName evidence="2">SET domain-containing protein</fullName>
    </recommendedName>
</protein>
<accession>A0A2P6NSB9</accession>
<dbReference type="Proteomes" id="UP000241769">
    <property type="component" value="Unassembled WGS sequence"/>
</dbReference>
<feature type="domain" description="SET" evidence="2">
    <location>
        <begin position="389"/>
        <end position="573"/>
    </location>
</feature>
<dbReference type="Pfam" id="PF00856">
    <property type="entry name" value="SET"/>
    <property type="match status" value="1"/>
</dbReference>
<feature type="region of interest" description="Disordered" evidence="1">
    <location>
        <begin position="1"/>
        <end position="28"/>
    </location>
</feature>
<dbReference type="OrthoDB" id="20552at2759"/>
<dbReference type="SUPFAM" id="SSF82199">
    <property type="entry name" value="SET domain"/>
    <property type="match status" value="1"/>
</dbReference>
<gene>
    <name evidence="3" type="ORF">PROFUN_02917</name>
</gene>
<dbReference type="InterPro" id="IPR001214">
    <property type="entry name" value="SET_dom"/>
</dbReference>
<organism evidence="3 4">
    <name type="scientific">Planoprotostelium fungivorum</name>
    <dbReference type="NCBI Taxonomy" id="1890364"/>
    <lineage>
        <taxon>Eukaryota</taxon>
        <taxon>Amoebozoa</taxon>
        <taxon>Evosea</taxon>
        <taxon>Variosea</taxon>
        <taxon>Cavosteliida</taxon>
        <taxon>Cavosteliaceae</taxon>
        <taxon>Planoprotostelium</taxon>
    </lineage>
</organism>
<feature type="compositionally biased region" description="Basic and acidic residues" evidence="1">
    <location>
        <begin position="58"/>
        <end position="67"/>
    </location>
</feature>
<dbReference type="InParanoid" id="A0A2P6NSB9"/>
<dbReference type="AlphaFoldDB" id="A0A2P6NSB9"/>
<dbReference type="EMBL" id="MDYQ01000027">
    <property type="protein sequence ID" value="PRP86768.1"/>
    <property type="molecule type" value="Genomic_DNA"/>
</dbReference>
<evidence type="ECO:0000256" key="1">
    <source>
        <dbReference type="SAM" id="MobiDB-lite"/>
    </source>
</evidence>
<proteinExistence type="predicted"/>
<reference evidence="3 4" key="1">
    <citation type="journal article" date="2018" name="Genome Biol. Evol.">
        <title>Multiple Roots of Fruiting Body Formation in Amoebozoa.</title>
        <authorList>
            <person name="Hillmann F."/>
            <person name="Forbes G."/>
            <person name="Novohradska S."/>
            <person name="Ferling I."/>
            <person name="Riege K."/>
            <person name="Groth M."/>
            <person name="Westermann M."/>
            <person name="Marz M."/>
            <person name="Spaller T."/>
            <person name="Winckler T."/>
            <person name="Schaap P."/>
            <person name="Glockner G."/>
        </authorList>
    </citation>
    <scope>NUCLEOTIDE SEQUENCE [LARGE SCALE GENOMIC DNA]</scope>
    <source>
        <strain evidence="3 4">Jena</strain>
    </source>
</reference>
<evidence type="ECO:0000313" key="3">
    <source>
        <dbReference type="EMBL" id="PRP86768.1"/>
    </source>
</evidence>
<feature type="region of interest" description="Disordered" evidence="1">
    <location>
        <begin position="56"/>
        <end position="82"/>
    </location>
</feature>
<dbReference type="PROSITE" id="PS50280">
    <property type="entry name" value="SET"/>
    <property type="match status" value="1"/>
</dbReference>